<dbReference type="Pfam" id="PF13489">
    <property type="entry name" value="Methyltransf_23"/>
    <property type="match status" value="1"/>
</dbReference>
<accession>A0A409VVX8</accession>
<dbReference type="CDD" id="cd02440">
    <property type="entry name" value="AdoMet_MTases"/>
    <property type="match status" value="1"/>
</dbReference>
<name>A0A409VVX8_9AGAR</name>
<proteinExistence type="predicted"/>
<gene>
    <name evidence="3" type="ORF">CVT26_013828</name>
</gene>
<dbReference type="GO" id="GO:0016740">
    <property type="term" value="F:transferase activity"/>
    <property type="evidence" value="ECO:0007669"/>
    <property type="project" value="UniProtKB-KW"/>
</dbReference>
<feature type="compositionally biased region" description="Basic and acidic residues" evidence="2">
    <location>
        <begin position="26"/>
        <end position="40"/>
    </location>
</feature>
<dbReference type="SUPFAM" id="SSF53335">
    <property type="entry name" value="S-adenosyl-L-methionine-dependent methyltransferases"/>
    <property type="match status" value="1"/>
</dbReference>
<dbReference type="InParanoid" id="A0A409VVX8"/>
<dbReference type="AlphaFoldDB" id="A0A409VVX8"/>
<evidence type="ECO:0000256" key="2">
    <source>
        <dbReference type="SAM" id="MobiDB-lite"/>
    </source>
</evidence>
<dbReference type="STRING" id="231916.A0A409VVX8"/>
<dbReference type="Proteomes" id="UP000284706">
    <property type="component" value="Unassembled WGS sequence"/>
</dbReference>
<dbReference type="Gene3D" id="3.40.50.150">
    <property type="entry name" value="Vaccinia Virus protein VP39"/>
    <property type="match status" value="1"/>
</dbReference>
<evidence type="ECO:0000313" key="4">
    <source>
        <dbReference type="Proteomes" id="UP000284706"/>
    </source>
</evidence>
<dbReference type="OrthoDB" id="3647at2759"/>
<keyword evidence="1" id="KW-0808">Transferase</keyword>
<dbReference type="EMBL" id="NHYE01005542">
    <property type="protein sequence ID" value="PPQ70411.1"/>
    <property type="molecule type" value="Genomic_DNA"/>
</dbReference>
<dbReference type="InterPro" id="IPR029063">
    <property type="entry name" value="SAM-dependent_MTases_sf"/>
</dbReference>
<evidence type="ECO:0000313" key="3">
    <source>
        <dbReference type="EMBL" id="PPQ70411.1"/>
    </source>
</evidence>
<evidence type="ECO:0008006" key="5">
    <source>
        <dbReference type="Google" id="ProtNLM"/>
    </source>
</evidence>
<feature type="region of interest" description="Disordered" evidence="2">
    <location>
        <begin position="1"/>
        <end position="40"/>
    </location>
</feature>
<organism evidence="3 4">
    <name type="scientific">Gymnopilus dilepis</name>
    <dbReference type="NCBI Taxonomy" id="231916"/>
    <lineage>
        <taxon>Eukaryota</taxon>
        <taxon>Fungi</taxon>
        <taxon>Dikarya</taxon>
        <taxon>Basidiomycota</taxon>
        <taxon>Agaricomycotina</taxon>
        <taxon>Agaricomycetes</taxon>
        <taxon>Agaricomycetidae</taxon>
        <taxon>Agaricales</taxon>
        <taxon>Agaricineae</taxon>
        <taxon>Hymenogastraceae</taxon>
        <taxon>Gymnopilus</taxon>
    </lineage>
</organism>
<protein>
    <recommendedName>
        <fullName evidence="5">Methyltransferase domain-containing protein</fullName>
    </recommendedName>
</protein>
<keyword evidence="4" id="KW-1185">Reference proteome</keyword>
<dbReference type="PANTHER" id="PTHR43861">
    <property type="entry name" value="TRANS-ACONITATE 2-METHYLTRANSFERASE-RELATED"/>
    <property type="match status" value="1"/>
</dbReference>
<comment type="caution">
    <text evidence="3">The sequence shown here is derived from an EMBL/GenBank/DDBJ whole genome shotgun (WGS) entry which is preliminary data.</text>
</comment>
<reference evidence="3 4" key="1">
    <citation type="journal article" date="2018" name="Evol. Lett.">
        <title>Horizontal gene cluster transfer increased hallucinogenic mushroom diversity.</title>
        <authorList>
            <person name="Reynolds H.T."/>
            <person name="Vijayakumar V."/>
            <person name="Gluck-Thaler E."/>
            <person name="Korotkin H.B."/>
            <person name="Matheny P.B."/>
            <person name="Slot J.C."/>
        </authorList>
    </citation>
    <scope>NUCLEOTIDE SEQUENCE [LARGE SCALE GENOMIC DNA]</scope>
    <source>
        <strain evidence="3 4">SRW20</strain>
    </source>
</reference>
<dbReference type="PANTHER" id="PTHR43861:SF3">
    <property type="entry name" value="PUTATIVE (AFU_ORTHOLOGUE AFUA_2G14390)-RELATED"/>
    <property type="match status" value="1"/>
</dbReference>
<evidence type="ECO:0000256" key="1">
    <source>
        <dbReference type="ARBA" id="ARBA00022679"/>
    </source>
</evidence>
<sequence>MSELDHPHPHMHHPMHKVEGPAGDGAHGHEHDHEHGKSKDYAEANKEHFNKTASHSVNELWVELARRTAIAILDRYPFDENSTTLMDFACNIGEYSSHSSLLSRELAAHTKLLVGVDISEKAVDIFNEHVYNQGIPREEMRAVCADLKGEEGELDGLKFDVITCAASYHHFEDINKITKTLTFFLKPGGTLLVVDVTPKTHSHADGSSSSSAPQGDSTLFPEQYHHVVAHKHGISPEAIKAAFDGAGLCCYTFEPIDTFKVLGNEGTLFVAKGKKPLH</sequence>